<evidence type="ECO:0000256" key="3">
    <source>
        <dbReference type="ARBA" id="ARBA00022737"/>
    </source>
</evidence>
<feature type="compositionally biased region" description="Low complexity" evidence="8">
    <location>
        <begin position="11"/>
        <end position="21"/>
    </location>
</feature>
<dbReference type="InterPro" id="IPR058546">
    <property type="entry name" value="RPS4B/Roq1-like_LRR"/>
</dbReference>
<dbReference type="InterPro" id="IPR003593">
    <property type="entry name" value="AAA+_ATPase"/>
</dbReference>
<evidence type="ECO:0000256" key="4">
    <source>
        <dbReference type="ARBA" id="ARBA00022801"/>
    </source>
</evidence>
<dbReference type="FunCoup" id="A0A6P9EB39">
    <property type="interactions" value="23"/>
</dbReference>
<dbReference type="InterPro" id="IPR000157">
    <property type="entry name" value="TIR_dom"/>
</dbReference>
<dbReference type="GO" id="GO:0061809">
    <property type="term" value="F:NAD+ nucleosidase activity, cyclic ADP-ribose generating"/>
    <property type="evidence" value="ECO:0007669"/>
    <property type="project" value="UniProtKB-EC"/>
</dbReference>
<dbReference type="InterPro" id="IPR027417">
    <property type="entry name" value="P-loop_NTPase"/>
</dbReference>
<feature type="region of interest" description="Disordered" evidence="8">
    <location>
        <begin position="1"/>
        <end position="21"/>
    </location>
</feature>
<keyword evidence="2" id="KW-0433">Leucine-rich repeat</keyword>
<evidence type="ECO:0000313" key="10">
    <source>
        <dbReference type="RefSeq" id="XP_035541568.1"/>
    </source>
</evidence>
<gene>
    <name evidence="10" type="primary">LOC109007295</name>
</gene>
<evidence type="ECO:0000256" key="5">
    <source>
        <dbReference type="ARBA" id="ARBA00022821"/>
    </source>
</evidence>
<dbReference type="InterPro" id="IPR042197">
    <property type="entry name" value="Apaf_helical"/>
</dbReference>
<comment type="catalytic activity">
    <reaction evidence="7">
        <text>NAD(+) + H2O = ADP-D-ribose + nicotinamide + H(+)</text>
        <dbReference type="Rhea" id="RHEA:16301"/>
        <dbReference type="ChEBI" id="CHEBI:15377"/>
        <dbReference type="ChEBI" id="CHEBI:15378"/>
        <dbReference type="ChEBI" id="CHEBI:17154"/>
        <dbReference type="ChEBI" id="CHEBI:57540"/>
        <dbReference type="ChEBI" id="CHEBI:57967"/>
        <dbReference type="EC" id="3.2.2.6"/>
    </reaction>
    <physiologicalReaction direction="left-to-right" evidence="7">
        <dbReference type="Rhea" id="RHEA:16302"/>
    </physiologicalReaction>
</comment>
<dbReference type="Pfam" id="PF23286">
    <property type="entry name" value="LRR_13"/>
    <property type="match status" value="1"/>
</dbReference>
<feature type="compositionally biased region" description="Polar residues" evidence="8">
    <location>
        <begin position="1"/>
        <end position="10"/>
    </location>
</feature>
<dbReference type="EC" id="3.2.2.6" evidence="1"/>
<evidence type="ECO:0000256" key="7">
    <source>
        <dbReference type="ARBA" id="ARBA00047304"/>
    </source>
</evidence>
<dbReference type="GO" id="GO:0006952">
    <property type="term" value="P:defense response"/>
    <property type="evidence" value="ECO:0007669"/>
    <property type="project" value="UniProtKB-KW"/>
</dbReference>
<dbReference type="SUPFAM" id="SSF52058">
    <property type="entry name" value="L domain-like"/>
    <property type="match status" value="2"/>
</dbReference>
<dbReference type="OrthoDB" id="1357022at2759"/>
<evidence type="ECO:0000256" key="8">
    <source>
        <dbReference type="SAM" id="MobiDB-lite"/>
    </source>
</evidence>
<name>A0A6P9EB39_JUGRE</name>
<dbReference type="GeneID" id="109007295"/>
<evidence type="ECO:0000256" key="6">
    <source>
        <dbReference type="ARBA" id="ARBA00023027"/>
    </source>
</evidence>
<dbReference type="SUPFAM" id="SSF52540">
    <property type="entry name" value="P-loop containing nucleoside triphosphate hydrolases"/>
    <property type="match status" value="1"/>
</dbReference>
<dbReference type="Gene3D" id="3.80.10.10">
    <property type="entry name" value="Ribonuclease Inhibitor"/>
    <property type="match status" value="3"/>
</dbReference>
<dbReference type="AlphaFoldDB" id="A0A6P9EB39"/>
<dbReference type="PROSITE" id="PS50104">
    <property type="entry name" value="TIR"/>
    <property type="match status" value="1"/>
</dbReference>
<dbReference type="GO" id="GO:0007165">
    <property type="term" value="P:signal transduction"/>
    <property type="evidence" value="ECO:0007669"/>
    <property type="project" value="InterPro"/>
</dbReference>
<evidence type="ECO:0000313" key="9">
    <source>
        <dbReference type="Proteomes" id="UP000235220"/>
    </source>
</evidence>
<dbReference type="Proteomes" id="UP000235220">
    <property type="component" value="Chromosome 15"/>
</dbReference>
<dbReference type="InterPro" id="IPR044974">
    <property type="entry name" value="Disease_R_plants"/>
</dbReference>
<keyword evidence="4" id="KW-0378">Hydrolase</keyword>
<dbReference type="Gramene" id="Jr15_01670_p1">
    <property type="protein sequence ID" value="cds.Jr15_01670_p1"/>
    <property type="gene ID" value="Jr15_01670"/>
</dbReference>
<dbReference type="Gene3D" id="1.10.8.430">
    <property type="entry name" value="Helical domain of apoptotic protease-activating factors"/>
    <property type="match status" value="1"/>
</dbReference>
<evidence type="ECO:0000256" key="1">
    <source>
        <dbReference type="ARBA" id="ARBA00011982"/>
    </source>
</evidence>
<dbReference type="InterPro" id="IPR036390">
    <property type="entry name" value="WH_DNA-bd_sf"/>
</dbReference>
<dbReference type="RefSeq" id="XP_035541568.1">
    <property type="nucleotide sequence ID" value="XM_035685675.1"/>
</dbReference>
<accession>A0A6P9EB39</accession>
<dbReference type="Pfam" id="PF20160">
    <property type="entry name" value="C-JID"/>
    <property type="match status" value="1"/>
</dbReference>
<keyword evidence="9" id="KW-1185">Reference proteome</keyword>
<dbReference type="SUPFAM" id="SSF46785">
    <property type="entry name" value="Winged helix' DNA-binding domain"/>
    <property type="match status" value="1"/>
</dbReference>
<keyword evidence="6" id="KW-0520">NAD</keyword>
<dbReference type="InterPro" id="IPR058192">
    <property type="entry name" value="WHD_ROQ1-like"/>
</dbReference>
<sequence length="1183" mass="134677">MDSASNVQIVPSSSDLSSPISESPWEYEVFLSFRGEDTRYTFTERLYEALVEKGVVTFKDDEELEIGKRISLELICAIKKSRIAVVVLSRNYASSASCLQELVKIVERVEERRMKIFPIFYHVDPSNVRHQRETFADAFVEHDKRFKENIKEVRAWRDALKKVANHSGYSLKDGSESMHIQTIVGKISRDLDGTLSGVDEDNLVGMDSRVEKIKLHLDMTLNDVRFIGICGMSGIGKTTLAQAVFKRIRSQFQASSFLNNVRMEHEKHGLATLQQQLLIDMKLKSEKDKAYVCTGIDETIKRLRYKKVLLVLDDVDNIVQLKTLAGNHNWFGSGSRIIITTKHRQLLKIHGVQNVYMAEKLNECDALQLFCQEAFHKPHCEKGLLDLCEGFISYADGHPLALTVLGSSLLGKERKLWESAWDRLKEFPDKVIQNTLQISFDALGDTEKKLFLDIACFFNGEEKKRVADILEGSGCYPKIDMENLIDKSLITILERKLWIHDLLQRVGWEIIRCQSPQNPGERSRLWLCDDVFKVLMDNTGTASVEGMMLNSYPHQQECLKPEAFSMMTNLRLLRIYNVHLPLGLSYLSNELHLMEWYEYPLRSIPRGFQPVKLVELIMPRSRFEQLPMGFTNLKTLKLLDLSDSRNLILTPDFTGFPNLEKLILQGCTRLEKVDPSVGALERLILLNLRDCKCLRSFPHEINLKSLEILILSGCSRLKNFPEIGQNMIYLSKLYLDGTAIEELPSSIEHLTNLALLNLRDCKSLLSFPRVLFGLASLKSLILSGCRCQPTKSGHPLGLSPILSPIDVRLNFVQLISFSVLYYLILPNTYLRILTCVALILWTHFSCVARQHESKPINLLLPRSFSGLSSVVSLDLSDCNLLDGAFPDDLSCLSSLQSLNLSRNGFICLPNSISQLSKLKFLCLDNCTKLKSLQNLPISTQLVMARECTSLENYSGQVVVWTSGEAGFTFINCLSLADDEECKVGEVFLLDSQVRPLWQRYMEEKIHQSQGLQSILPQTEIPKWFSHQKYGSSVLIRIPSDLYENSSWKGIVLCAIFVVHKDLISSISPSQDPYFHKFKLRLDMDGGLVDCPQVFNIPKDRFHAGSFGLWLYLSHERFRDNLDERNCISPSITTHSPDVEIKACGARLLYDTDMAEFVQNLSENNFRISEDLLHQGHENSWNVI</sequence>
<proteinExistence type="predicted"/>
<dbReference type="KEGG" id="jre:109007295"/>
<dbReference type="Pfam" id="PF00931">
    <property type="entry name" value="NB-ARC"/>
    <property type="match status" value="1"/>
</dbReference>
<dbReference type="PANTHER" id="PTHR11017">
    <property type="entry name" value="LEUCINE-RICH REPEAT-CONTAINING PROTEIN"/>
    <property type="match status" value="1"/>
</dbReference>
<dbReference type="SMART" id="SM00255">
    <property type="entry name" value="TIR"/>
    <property type="match status" value="1"/>
</dbReference>
<dbReference type="PRINTS" id="PR00364">
    <property type="entry name" value="DISEASERSIST"/>
</dbReference>
<reference evidence="10" key="1">
    <citation type="submission" date="2025-08" db="UniProtKB">
        <authorList>
            <consortium name="RefSeq"/>
        </authorList>
    </citation>
    <scope>IDENTIFICATION</scope>
    <source>
        <tissue evidence="10">Leaves</tissue>
    </source>
</reference>
<protein>
    <recommendedName>
        <fullName evidence="1">ADP-ribosyl cyclase/cyclic ADP-ribose hydrolase</fullName>
        <ecNumber evidence="1">3.2.2.6</ecNumber>
    </recommendedName>
</protein>
<evidence type="ECO:0000256" key="2">
    <source>
        <dbReference type="ARBA" id="ARBA00022614"/>
    </source>
</evidence>
<dbReference type="FunFam" id="3.40.50.10140:FF:000007">
    <property type="entry name" value="Disease resistance protein (TIR-NBS-LRR class)"/>
    <property type="match status" value="1"/>
</dbReference>
<dbReference type="PANTHER" id="PTHR11017:SF559">
    <property type="entry name" value="DISEASE RESISTANCE PROTEIN CHL1"/>
    <property type="match status" value="1"/>
</dbReference>
<dbReference type="InterPro" id="IPR002182">
    <property type="entry name" value="NB-ARC"/>
</dbReference>
<dbReference type="Gene3D" id="3.40.50.10140">
    <property type="entry name" value="Toll/interleukin-1 receptor homology (TIR) domain"/>
    <property type="match status" value="1"/>
</dbReference>
<dbReference type="SMART" id="SM00382">
    <property type="entry name" value="AAA"/>
    <property type="match status" value="1"/>
</dbReference>
<dbReference type="Pfam" id="PF01582">
    <property type="entry name" value="TIR"/>
    <property type="match status" value="1"/>
</dbReference>
<organism evidence="9 10">
    <name type="scientific">Juglans regia</name>
    <name type="common">English walnut</name>
    <dbReference type="NCBI Taxonomy" id="51240"/>
    <lineage>
        <taxon>Eukaryota</taxon>
        <taxon>Viridiplantae</taxon>
        <taxon>Streptophyta</taxon>
        <taxon>Embryophyta</taxon>
        <taxon>Tracheophyta</taxon>
        <taxon>Spermatophyta</taxon>
        <taxon>Magnoliopsida</taxon>
        <taxon>eudicotyledons</taxon>
        <taxon>Gunneridae</taxon>
        <taxon>Pentapetalae</taxon>
        <taxon>rosids</taxon>
        <taxon>fabids</taxon>
        <taxon>Fagales</taxon>
        <taxon>Juglandaceae</taxon>
        <taxon>Juglans</taxon>
    </lineage>
</organism>
<dbReference type="Pfam" id="PF23282">
    <property type="entry name" value="WHD_ROQ1"/>
    <property type="match status" value="1"/>
</dbReference>
<dbReference type="InterPro" id="IPR045344">
    <property type="entry name" value="C-JID"/>
</dbReference>
<dbReference type="Gene3D" id="3.40.50.300">
    <property type="entry name" value="P-loop containing nucleotide triphosphate hydrolases"/>
    <property type="match status" value="1"/>
</dbReference>
<dbReference type="SUPFAM" id="SSF52200">
    <property type="entry name" value="Toll/Interleukin receptor TIR domain"/>
    <property type="match status" value="1"/>
</dbReference>
<dbReference type="InterPro" id="IPR032675">
    <property type="entry name" value="LRR_dom_sf"/>
</dbReference>
<keyword evidence="5" id="KW-0611">Plant defense</keyword>
<dbReference type="InterPro" id="IPR035897">
    <property type="entry name" value="Toll_tir_struct_dom_sf"/>
</dbReference>
<keyword evidence="3" id="KW-0677">Repeat</keyword>
<dbReference type="GO" id="GO:0043531">
    <property type="term" value="F:ADP binding"/>
    <property type="evidence" value="ECO:0007669"/>
    <property type="project" value="InterPro"/>
</dbReference>